<dbReference type="AlphaFoldDB" id="A0A449E9S9"/>
<reference evidence="1 2" key="1">
    <citation type="submission" date="2019-05" db="EMBL/GenBank/DDBJ databases">
        <authorList>
            <consortium name="Pathogen Informatics"/>
        </authorList>
    </citation>
    <scope>NUCLEOTIDE SEQUENCE [LARGE SCALE GENOMIC DNA]</scope>
    <source>
        <strain evidence="1 2">NCTC12204</strain>
    </source>
</reference>
<protein>
    <submittedName>
        <fullName evidence="1">Uncharacterized protein</fullName>
    </submittedName>
</protein>
<proteinExistence type="predicted"/>
<evidence type="ECO:0000313" key="1">
    <source>
        <dbReference type="EMBL" id="VTQ68140.1"/>
    </source>
</evidence>
<name>A0A449E9S9_ENTHR</name>
<dbReference type="Proteomes" id="UP000352698">
    <property type="component" value="Unassembled WGS sequence"/>
</dbReference>
<sequence>MWGLAVVTAELVYLICFSPYFTYNKKDGGDSFLKTVFEQSIEWNLDGIKKRLSAVEQLAMKDEEKGYALIFEDGSYVILDQNKQPIEYGPASHSYPDARKAYQLVPMTEAEVTNISRWLADDREKALIAPKENGQELLDCWVGLPEQRFLNYKNWRTPSGYLCGTYAATVLIAYYQDFQNELFFSPTLREKGTKDHVQLSEALRQAIQPLGLPTVPGQVSHGITKFLKHTGNRVSARSTMLGSWQRATKRIRQGKPVILGVLKVLGSTYGNHWVTAYAYYQSSSGERFYKVHDNWGNTDQLIPASWCNGTVSLP</sequence>
<organism evidence="1 2">
    <name type="scientific">Enterococcus hirae</name>
    <dbReference type="NCBI Taxonomy" id="1354"/>
    <lineage>
        <taxon>Bacteria</taxon>
        <taxon>Bacillati</taxon>
        <taxon>Bacillota</taxon>
        <taxon>Bacilli</taxon>
        <taxon>Lactobacillales</taxon>
        <taxon>Enterococcaceae</taxon>
        <taxon>Enterococcus</taxon>
    </lineage>
</organism>
<accession>A0A449E9S9</accession>
<comment type="caution">
    <text evidence="1">The sequence shown here is derived from an EMBL/GenBank/DDBJ whole genome shotgun (WGS) entry which is preliminary data.</text>
</comment>
<dbReference type="EMBL" id="CABEEP010000001">
    <property type="protein sequence ID" value="VTQ68140.1"/>
    <property type="molecule type" value="Genomic_DNA"/>
</dbReference>
<evidence type="ECO:0000313" key="2">
    <source>
        <dbReference type="Proteomes" id="UP000352698"/>
    </source>
</evidence>
<gene>
    <name evidence="1" type="ORF">NCTC12204_02285</name>
</gene>